<keyword evidence="3" id="KW-0031">Aminopeptidase</keyword>
<accession>A0A2A2IIY6</accession>
<keyword evidence="3" id="KW-0378">Hydrolase</keyword>
<comment type="caution">
    <text evidence="3">The sequence shown here is derived from an EMBL/GenBank/DDBJ whole genome shotgun (WGS) entry which is preliminary data.</text>
</comment>
<evidence type="ECO:0000256" key="2">
    <source>
        <dbReference type="PIRSR" id="PIRSR015853-2"/>
    </source>
</evidence>
<feature type="active site" description="Nucleophile" evidence="1">
    <location>
        <position position="115"/>
    </location>
</feature>
<keyword evidence="4" id="KW-1185">Reference proteome</keyword>
<evidence type="ECO:0000313" key="3">
    <source>
        <dbReference type="EMBL" id="PAV31348.1"/>
    </source>
</evidence>
<proteinExistence type="predicted"/>
<feature type="binding site" evidence="2">
    <location>
        <position position="133"/>
    </location>
    <ligand>
        <name>Zn(2+)</name>
        <dbReference type="ChEBI" id="CHEBI:29105"/>
        <label>2</label>
    </ligand>
</feature>
<evidence type="ECO:0000256" key="1">
    <source>
        <dbReference type="PIRSR" id="PIRSR015853-1"/>
    </source>
</evidence>
<dbReference type="InterPro" id="IPR036177">
    <property type="entry name" value="Peptidase_M55_sf"/>
</dbReference>
<feature type="binding site" evidence="2">
    <location>
        <position position="10"/>
    </location>
    <ligand>
        <name>Zn(2+)</name>
        <dbReference type="ChEBI" id="CHEBI:29105"/>
        <label>1</label>
    </ligand>
</feature>
<dbReference type="Gene3D" id="3.30.1360.130">
    <property type="entry name" value="Dipeptide transport protein"/>
    <property type="match status" value="1"/>
</dbReference>
<dbReference type="GO" id="GO:0004177">
    <property type="term" value="F:aminopeptidase activity"/>
    <property type="evidence" value="ECO:0007669"/>
    <property type="project" value="UniProtKB-KW"/>
</dbReference>
<dbReference type="Pfam" id="PF04951">
    <property type="entry name" value="Peptidase_M55"/>
    <property type="match status" value="1"/>
</dbReference>
<dbReference type="GO" id="GO:0046872">
    <property type="term" value="F:metal ion binding"/>
    <property type="evidence" value="ECO:0007669"/>
    <property type="project" value="UniProtKB-KW"/>
</dbReference>
<feature type="binding site" evidence="2">
    <location>
        <position position="104"/>
    </location>
    <ligand>
        <name>Zn(2+)</name>
        <dbReference type="ChEBI" id="CHEBI:29105"/>
        <label>2</label>
    </ligand>
</feature>
<gene>
    <name evidence="3" type="ORF">CIL05_01465</name>
</gene>
<protein>
    <submittedName>
        <fullName evidence="3">Aminopeptidase</fullName>
    </submittedName>
</protein>
<keyword evidence="3" id="KW-0645">Protease</keyword>
<keyword evidence="2" id="KW-0479">Metal-binding</keyword>
<feature type="binding site" evidence="2">
    <location>
        <position position="8"/>
    </location>
    <ligand>
        <name>Zn(2+)</name>
        <dbReference type="ChEBI" id="CHEBI:29105"/>
        <label>2</label>
    </ligand>
</feature>
<dbReference type="InterPro" id="IPR007035">
    <property type="entry name" value="Peptidase_M55"/>
</dbReference>
<evidence type="ECO:0000313" key="4">
    <source>
        <dbReference type="Proteomes" id="UP000218887"/>
    </source>
</evidence>
<dbReference type="Proteomes" id="UP000218887">
    <property type="component" value="Unassembled WGS sequence"/>
</dbReference>
<keyword evidence="2" id="KW-0862">Zinc</keyword>
<dbReference type="OrthoDB" id="9785420at2"/>
<name>A0A2A2IIY6_9BACI</name>
<dbReference type="Gene3D" id="3.40.50.10780">
    <property type="entry name" value="Dipeptide transport protein"/>
    <property type="match status" value="1"/>
</dbReference>
<dbReference type="AlphaFoldDB" id="A0A2A2IIY6"/>
<dbReference type="CDD" id="cd08663">
    <property type="entry name" value="DAP_dppA_1"/>
    <property type="match status" value="1"/>
</dbReference>
<dbReference type="EMBL" id="NPOA01000001">
    <property type="protein sequence ID" value="PAV31348.1"/>
    <property type="molecule type" value="Genomic_DNA"/>
</dbReference>
<dbReference type="SUPFAM" id="SSF63992">
    <property type="entry name" value="Dipeptide transport protein"/>
    <property type="match status" value="1"/>
</dbReference>
<feature type="binding site" evidence="2">
    <location>
        <position position="8"/>
    </location>
    <ligand>
        <name>Zn(2+)</name>
        <dbReference type="ChEBI" id="CHEBI:29105"/>
        <label>1</label>
    </ligand>
</feature>
<dbReference type="InterPro" id="IPR027476">
    <property type="entry name" value="DppA_N"/>
</dbReference>
<reference evidence="3 4" key="1">
    <citation type="submission" date="2017-08" db="EMBL/GenBank/DDBJ databases">
        <title>Virgibacillus indicus sp. nov. and Virgibacillus profoundi sp. nov, two moderately halophilic bacteria isolated from marine sediment by using the Microfluidic Streak Plate.</title>
        <authorList>
            <person name="Xu B."/>
            <person name="Hu B."/>
            <person name="Wang J."/>
            <person name="Zhu Y."/>
            <person name="Huang L."/>
            <person name="Du W."/>
            <person name="Huang Y."/>
        </authorList>
    </citation>
    <scope>NUCLEOTIDE SEQUENCE [LARGE SCALE GENOMIC DNA]</scope>
    <source>
        <strain evidence="3 4">IO3-P3-H5</strain>
    </source>
</reference>
<dbReference type="PIRSF" id="PIRSF015853">
    <property type="entry name" value="Pep_DppA"/>
    <property type="match status" value="1"/>
</dbReference>
<feature type="binding site" evidence="2">
    <location>
        <position position="60"/>
    </location>
    <ligand>
        <name>Zn(2+)</name>
        <dbReference type="ChEBI" id="CHEBI:29105"/>
        <label>2</label>
    </ligand>
</feature>
<sequence length="274" mass="30332">MKLYVSVDMEGITGLPDYTYVDSGKHNYERARKIMTEETNYVIDAAFKFGCEDVLINDSHSKMNNILIDQLHPDAKLITGEVKALSMMQGIDNTYGGAMFVGYHARAGQFGVMSHAMIHAVRNFYINEQPVGEMGINAYVAGHFGVPLLLVAGDDQAAKEAEELIPNVTTVAVKETISRSAVKSLTPKKAGELLTEKVKHALENRENVKPLILPENPEIKIEFNNYGQAEWANLMPGTEIEPGTTIVKYQAKNIIEAYQAMLVMTELAMRTAFS</sequence>
<dbReference type="RefSeq" id="WP_095653719.1">
    <property type="nucleotide sequence ID" value="NZ_NPOA01000001.1"/>
</dbReference>
<organism evidence="3 4">
    <name type="scientific">Virgibacillus profundi</name>
    <dbReference type="NCBI Taxonomy" id="2024555"/>
    <lineage>
        <taxon>Bacteria</taxon>
        <taxon>Bacillati</taxon>
        <taxon>Bacillota</taxon>
        <taxon>Bacilli</taxon>
        <taxon>Bacillales</taxon>
        <taxon>Bacillaceae</taxon>
        <taxon>Virgibacillus</taxon>
    </lineage>
</organism>